<name>D8LJ73_ECTSI</name>
<organism evidence="2 3">
    <name type="scientific">Ectocarpus siliculosus</name>
    <name type="common">Brown alga</name>
    <name type="synonym">Conferva siliculosa</name>
    <dbReference type="NCBI Taxonomy" id="2880"/>
    <lineage>
        <taxon>Eukaryota</taxon>
        <taxon>Sar</taxon>
        <taxon>Stramenopiles</taxon>
        <taxon>Ochrophyta</taxon>
        <taxon>PX clade</taxon>
        <taxon>Phaeophyceae</taxon>
        <taxon>Ectocarpales</taxon>
        <taxon>Ectocarpaceae</taxon>
        <taxon>Ectocarpus</taxon>
    </lineage>
</organism>
<gene>
    <name evidence="2" type="ORF">Esi_0024_0108</name>
</gene>
<reference evidence="2 3" key="1">
    <citation type="journal article" date="2010" name="Nature">
        <title>The Ectocarpus genome and the independent evolution of multicellularity in brown algae.</title>
        <authorList>
            <person name="Cock J.M."/>
            <person name="Sterck L."/>
            <person name="Rouze P."/>
            <person name="Scornet D."/>
            <person name="Allen A.E."/>
            <person name="Amoutzias G."/>
            <person name="Anthouard V."/>
            <person name="Artiguenave F."/>
            <person name="Aury J.M."/>
            <person name="Badger J.H."/>
            <person name="Beszteri B."/>
            <person name="Billiau K."/>
            <person name="Bonnet E."/>
            <person name="Bothwell J.H."/>
            <person name="Bowler C."/>
            <person name="Boyen C."/>
            <person name="Brownlee C."/>
            <person name="Carrano C.J."/>
            <person name="Charrier B."/>
            <person name="Cho G.Y."/>
            <person name="Coelho S.M."/>
            <person name="Collen J."/>
            <person name="Corre E."/>
            <person name="Da Silva C."/>
            <person name="Delage L."/>
            <person name="Delaroque N."/>
            <person name="Dittami S.M."/>
            <person name="Doulbeau S."/>
            <person name="Elias M."/>
            <person name="Farnham G."/>
            <person name="Gachon C.M."/>
            <person name="Gschloessl B."/>
            <person name="Heesch S."/>
            <person name="Jabbari K."/>
            <person name="Jubin C."/>
            <person name="Kawai H."/>
            <person name="Kimura K."/>
            <person name="Kloareg B."/>
            <person name="Kupper F.C."/>
            <person name="Lang D."/>
            <person name="Le Bail A."/>
            <person name="Leblanc C."/>
            <person name="Lerouge P."/>
            <person name="Lohr M."/>
            <person name="Lopez P.J."/>
            <person name="Martens C."/>
            <person name="Maumus F."/>
            <person name="Michel G."/>
            <person name="Miranda-Saavedra D."/>
            <person name="Morales J."/>
            <person name="Moreau H."/>
            <person name="Motomura T."/>
            <person name="Nagasato C."/>
            <person name="Napoli C.A."/>
            <person name="Nelson D.R."/>
            <person name="Nyvall-Collen P."/>
            <person name="Peters A.F."/>
            <person name="Pommier C."/>
            <person name="Potin P."/>
            <person name="Poulain J."/>
            <person name="Quesneville H."/>
            <person name="Read B."/>
            <person name="Rensing S.A."/>
            <person name="Ritter A."/>
            <person name="Rousvoal S."/>
            <person name="Samanta M."/>
            <person name="Samson G."/>
            <person name="Schroeder D.C."/>
            <person name="Segurens B."/>
            <person name="Strittmatter M."/>
            <person name="Tonon T."/>
            <person name="Tregear J.W."/>
            <person name="Valentin K."/>
            <person name="von Dassow P."/>
            <person name="Yamagishi T."/>
            <person name="Van de Peer Y."/>
            <person name="Wincker P."/>
        </authorList>
    </citation>
    <scope>NUCLEOTIDE SEQUENCE [LARGE SCALE GENOMIC DNA]</scope>
    <source>
        <strain evidence="3">Ec32 / CCAP1310/4</strain>
    </source>
</reference>
<dbReference type="InterPro" id="IPR036691">
    <property type="entry name" value="Endo/exonu/phosph_ase_sf"/>
</dbReference>
<feature type="region of interest" description="Disordered" evidence="1">
    <location>
        <begin position="46"/>
        <end position="70"/>
    </location>
</feature>
<keyword evidence="3" id="KW-1185">Reference proteome</keyword>
<evidence type="ECO:0008006" key="4">
    <source>
        <dbReference type="Google" id="ProtNLM"/>
    </source>
</evidence>
<sequence>MSLSFCPPFSGFPTNTESNAIKLRPRATHQVSLSFRHILQDVAAGASVREAQGQGARHGPPPPHPTSGHERAVVASNTLAIATSTSWHRGARTIRRRRPGEISRDPATPGAEPEAFLPREGVEAWLMKINRSLGRGSEFRAAEAIMGPGPGGGLTLEDFFSIYASELRGGKFWGVAHDLHALGVELPGGIPWVGPYTARFDRVFYSKATLEAVGAMEPLCEEERELVAGGDCLPNSWHPSDHLAVAGAFRFR</sequence>
<accession>D8LJ73</accession>
<dbReference type="Proteomes" id="UP000002630">
    <property type="component" value="Linkage Group LG15"/>
</dbReference>
<dbReference type="InParanoid" id="D8LJ73"/>
<proteinExistence type="predicted"/>
<protein>
    <recommendedName>
        <fullName evidence="4">Endonuclease/exonuclease/phosphatase domain-containing protein</fullName>
    </recommendedName>
</protein>
<dbReference type="EMBL" id="FN648420">
    <property type="protein sequence ID" value="CBN76957.1"/>
    <property type="molecule type" value="Genomic_DNA"/>
</dbReference>
<dbReference type="OrthoDB" id="276515at2759"/>
<evidence type="ECO:0000313" key="3">
    <source>
        <dbReference type="Proteomes" id="UP000002630"/>
    </source>
</evidence>
<dbReference type="AlphaFoldDB" id="D8LJ73"/>
<dbReference type="EMBL" id="FN649740">
    <property type="protein sequence ID" value="CBN76957.1"/>
    <property type="molecule type" value="Genomic_DNA"/>
</dbReference>
<evidence type="ECO:0000313" key="2">
    <source>
        <dbReference type="EMBL" id="CBN76957.1"/>
    </source>
</evidence>
<dbReference type="Gene3D" id="3.60.10.10">
    <property type="entry name" value="Endonuclease/exonuclease/phosphatase"/>
    <property type="match status" value="1"/>
</dbReference>
<evidence type="ECO:0000256" key="1">
    <source>
        <dbReference type="SAM" id="MobiDB-lite"/>
    </source>
</evidence>